<dbReference type="Proteomes" id="UP000009168">
    <property type="component" value="Unassembled WGS sequence"/>
</dbReference>
<dbReference type="RefSeq" id="XP_001007275.1">
    <property type="nucleotide sequence ID" value="XM_001007275.3"/>
</dbReference>
<name>Q22NY1_TETTS</name>
<keyword evidence="1" id="KW-0472">Membrane</keyword>
<proteinExistence type="predicted"/>
<gene>
    <name evidence="1" type="ORF">TTHERM_00418140</name>
</gene>
<keyword evidence="2" id="KW-1185">Reference proteome</keyword>
<sequence length="146" mass="16166">MNKILAITIPLALLAIAATVGGIIIFNKHHTPKPIVNHTTIFDWYACSNGLEHAQCDDLSDETKKSVCYNASNIVSELTYSDSEHVLEACAKFAAYLKTASAQDELNSGSFYENCYLNKQVTKNAATCSYYNEKIYTPFYVKCAGF</sequence>
<evidence type="ECO:0000313" key="2">
    <source>
        <dbReference type="Proteomes" id="UP000009168"/>
    </source>
</evidence>
<dbReference type="KEGG" id="tet:TTHERM_00418140"/>
<evidence type="ECO:0000313" key="1">
    <source>
        <dbReference type="EMBL" id="EAR87030.1"/>
    </source>
</evidence>
<dbReference type="InParanoid" id="Q22NY1"/>
<dbReference type="GeneID" id="7826812"/>
<dbReference type="HOGENOM" id="CLU_149666_0_0_1"/>
<protein>
    <submittedName>
        <fullName evidence="1">Transmembrane protein, putative</fullName>
    </submittedName>
</protein>
<accession>Q22NY1</accession>
<keyword evidence="1" id="KW-0812">Transmembrane</keyword>
<organism evidence="1 2">
    <name type="scientific">Tetrahymena thermophila (strain SB210)</name>
    <dbReference type="NCBI Taxonomy" id="312017"/>
    <lineage>
        <taxon>Eukaryota</taxon>
        <taxon>Sar</taxon>
        <taxon>Alveolata</taxon>
        <taxon>Ciliophora</taxon>
        <taxon>Intramacronucleata</taxon>
        <taxon>Oligohymenophorea</taxon>
        <taxon>Hymenostomatida</taxon>
        <taxon>Tetrahymenina</taxon>
        <taxon>Tetrahymenidae</taxon>
        <taxon>Tetrahymena</taxon>
    </lineage>
</organism>
<reference evidence="2" key="1">
    <citation type="journal article" date="2006" name="PLoS Biol.">
        <title>Macronuclear genome sequence of the ciliate Tetrahymena thermophila, a model eukaryote.</title>
        <authorList>
            <person name="Eisen J.A."/>
            <person name="Coyne R.S."/>
            <person name="Wu M."/>
            <person name="Wu D."/>
            <person name="Thiagarajan M."/>
            <person name="Wortman J.R."/>
            <person name="Badger J.H."/>
            <person name="Ren Q."/>
            <person name="Amedeo P."/>
            <person name="Jones K.M."/>
            <person name="Tallon L.J."/>
            <person name="Delcher A.L."/>
            <person name="Salzberg S.L."/>
            <person name="Silva J.C."/>
            <person name="Haas B.J."/>
            <person name="Majoros W.H."/>
            <person name="Farzad M."/>
            <person name="Carlton J.M."/>
            <person name="Smith R.K. Jr."/>
            <person name="Garg J."/>
            <person name="Pearlman R.E."/>
            <person name="Karrer K.M."/>
            <person name="Sun L."/>
            <person name="Manning G."/>
            <person name="Elde N.C."/>
            <person name="Turkewitz A.P."/>
            <person name="Asai D.J."/>
            <person name="Wilkes D.E."/>
            <person name="Wang Y."/>
            <person name="Cai H."/>
            <person name="Collins K."/>
            <person name="Stewart B.A."/>
            <person name="Lee S.R."/>
            <person name="Wilamowska K."/>
            <person name="Weinberg Z."/>
            <person name="Ruzzo W.L."/>
            <person name="Wloga D."/>
            <person name="Gaertig J."/>
            <person name="Frankel J."/>
            <person name="Tsao C.-C."/>
            <person name="Gorovsky M.A."/>
            <person name="Keeling P.J."/>
            <person name="Waller R.F."/>
            <person name="Patron N.J."/>
            <person name="Cherry J.M."/>
            <person name="Stover N.A."/>
            <person name="Krieger C.J."/>
            <person name="del Toro C."/>
            <person name="Ryder H.F."/>
            <person name="Williamson S.C."/>
            <person name="Barbeau R.A."/>
            <person name="Hamilton E.P."/>
            <person name="Orias E."/>
        </authorList>
    </citation>
    <scope>NUCLEOTIDE SEQUENCE [LARGE SCALE GENOMIC DNA]</scope>
    <source>
        <strain evidence="2">SB210</strain>
    </source>
</reference>
<dbReference type="AlphaFoldDB" id="Q22NY1"/>
<dbReference type="EMBL" id="GG662856">
    <property type="protein sequence ID" value="EAR87030.1"/>
    <property type="molecule type" value="Genomic_DNA"/>
</dbReference>